<evidence type="ECO:0000313" key="4">
    <source>
        <dbReference type="Proteomes" id="UP001497382"/>
    </source>
</evidence>
<protein>
    <recommendedName>
        <fullName evidence="2">Neurotransmitter-gated ion-channel transmembrane domain-containing protein</fullName>
    </recommendedName>
</protein>
<comment type="caution">
    <text evidence="3">The sequence shown here is derived from an EMBL/GenBank/DDBJ whole genome shotgun (WGS) entry which is preliminary data.</text>
</comment>
<dbReference type="InterPro" id="IPR006029">
    <property type="entry name" value="Neurotrans-gated_channel_TM"/>
</dbReference>
<accession>A0AAV2ASI1</accession>
<keyword evidence="1" id="KW-0472">Membrane</keyword>
<dbReference type="Proteomes" id="UP001497382">
    <property type="component" value="Unassembled WGS sequence"/>
</dbReference>
<proteinExistence type="predicted"/>
<dbReference type="SUPFAM" id="SSF90112">
    <property type="entry name" value="Neurotransmitter-gated ion-channel transmembrane pore"/>
    <property type="match status" value="1"/>
</dbReference>
<dbReference type="Pfam" id="PF02932">
    <property type="entry name" value="Neur_chan_memb"/>
    <property type="match status" value="1"/>
</dbReference>
<dbReference type="AlphaFoldDB" id="A0AAV2ASI1"/>
<feature type="domain" description="Neurotransmitter-gated ion-channel transmembrane" evidence="2">
    <location>
        <begin position="23"/>
        <end position="202"/>
    </location>
</feature>
<gene>
    <name evidence="3" type="ORF">LARSCL_LOCUS14201</name>
</gene>
<evidence type="ECO:0000256" key="1">
    <source>
        <dbReference type="SAM" id="Phobius"/>
    </source>
</evidence>
<dbReference type="GO" id="GO:0016020">
    <property type="term" value="C:membrane"/>
    <property type="evidence" value="ECO:0007669"/>
    <property type="project" value="InterPro"/>
</dbReference>
<dbReference type="GO" id="GO:0006811">
    <property type="term" value="P:monoatomic ion transport"/>
    <property type="evidence" value="ECO:0007669"/>
    <property type="project" value="InterPro"/>
</dbReference>
<dbReference type="Gene3D" id="1.20.58.390">
    <property type="entry name" value="Neurotransmitter-gated ion-channel transmembrane domain"/>
    <property type="match status" value="1"/>
</dbReference>
<name>A0AAV2ASI1_9ARAC</name>
<organism evidence="3 4">
    <name type="scientific">Larinioides sclopetarius</name>
    <dbReference type="NCBI Taxonomy" id="280406"/>
    <lineage>
        <taxon>Eukaryota</taxon>
        <taxon>Metazoa</taxon>
        <taxon>Ecdysozoa</taxon>
        <taxon>Arthropoda</taxon>
        <taxon>Chelicerata</taxon>
        <taxon>Arachnida</taxon>
        <taxon>Araneae</taxon>
        <taxon>Araneomorphae</taxon>
        <taxon>Entelegynae</taxon>
        <taxon>Araneoidea</taxon>
        <taxon>Araneidae</taxon>
        <taxon>Larinioides</taxon>
    </lineage>
</organism>
<reference evidence="3 4" key="1">
    <citation type="submission" date="2024-04" db="EMBL/GenBank/DDBJ databases">
        <authorList>
            <person name="Rising A."/>
            <person name="Reimegard J."/>
            <person name="Sonavane S."/>
            <person name="Akerstrom W."/>
            <person name="Nylinder S."/>
            <person name="Hedman E."/>
            <person name="Kallberg Y."/>
        </authorList>
    </citation>
    <scope>NUCLEOTIDE SEQUENCE [LARGE SCALE GENOMIC DNA]</scope>
</reference>
<dbReference type="EMBL" id="CAXIEN010000202">
    <property type="protein sequence ID" value="CAL1286350.1"/>
    <property type="molecule type" value="Genomic_DNA"/>
</dbReference>
<evidence type="ECO:0000313" key="3">
    <source>
        <dbReference type="EMBL" id="CAL1286350.1"/>
    </source>
</evidence>
<keyword evidence="1" id="KW-1133">Transmembrane helix</keyword>
<dbReference type="InterPro" id="IPR036719">
    <property type="entry name" value="Neuro-gated_channel_TM_sf"/>
</dbReference>
<sequence length="212" mass="23879">MKRSRRGRSKLTATTCARNVQYAVHYFFLQAESEQQHVPQQSRIRKIFLLWLPWLLRMERPGQKITRRDLFRSTKVCEMELKERASRSLLTSIVDGGAASGGEEEFRPATASSSPAQQRVQGDRSYANVLIGGSNHGSMMYGCMHADVELSAILRELKKITAKLRKDDQDAEVVSDWQFAAMVVDRICLINFTIFTLASTVLSLGSAPHLMA</sequence>
<feature type="transmembrane region" description="Helical" evidence="1">
    <location>
        <begin position="187"/>
        <end position="207"/>
    </location>
</feature>
<keyword evidence="1" id="KW-0812">Transmembrane</keyword>
<evidence type="ECO:0000259" key="2">
    <source>
        <dbReference type="Pfam" id="PF02932"/>
    </source>
</evidence>
<dbReference type="InterPro" id="IPR038050">
    <property type="entry name" value="Neuro_actylchol_rec"/>
</dbReference>
<keyword evidence="4" id="KW-1185">Reference proteome</keyword>